<name>A0ABY1ZLG1_9GAMM</name>
<evidence type="ECO:0000313" key="2">
    <source>
        <dbReference type="EMBL" id="TBW55189.1"/>
    </source>
</evidence>
<feature type="transmembrane region" description="Helical" evidence="1">
    <location>
        <begin position="48"/>
        <end position="66"/>
    </location>
</feature>
<feature type="transmembrane region" description="Helical" evidence="1">
    <location>
        <begin position="16"/>
        <end position="36"/>
    </location>
</feature>
<proteinExistence type="predicted"/>
<organism evidence="2 3">
    <name type="scientific">Marinobacter halodurans</name>
    <dbReference type="NCBI Taxonomy" id="2528979"/>
    <lineage>
        <taxon>Bacteria</taxon>
        <taxon>Pseudomonadati</taxon>
        <taxon>Pseudomonadota</taxon>
        <taxon>Gammaproteobacteria</taxon>
        <taxon>Pseudomonadales</taxon>
        <taxon>Marinobacteraceae</taxon>
        <taxon>Marinobacter</taxon>
    </lineage>
</organism>
<keyword evidence="1" id="KW-1133">Transmembrane helix</keyword>
<evidence type="ECO:0000313" key="3">
    <source>
        <dbReference type="Proteomes" id="UP000313645"/>
    </source>
</evidence>
<dbReference type="EMBL" id="SJDL01000017">
    <property type="protein sequence ID" value="TBW55189.1"/>
    <property type="molecule type" value="Genomic_DNA"/>
</dbReference>
<dbReference type="RefSeq" id="WP_131482145.1">
    <property type="nucleotide sequence ID" value="NZ_SJDL01000017.1"/>
</dbReference>
<accession>A0ABY1ZLG1</accession>
<keyword evidence="3" id="KW-1185">Reference proteome</keyword>
<reference evidence="2 3" key="1">
    <citation type="submission" date="2019-02" db="EMBL/GenBank/DDBJ databases">
        <title>Marinobacter halodurans sp. nov., a marine bacterium isolated from sea tidal flat.</title>
        <authorList>
            <person name="Yoo Y."/>
            <person name="Lee D.W."/>
            <person name="Kim B.S."/>
            <person name="Kim J.-J."/>
        </authorList>
    </citation>
    <scope>NUCLEOTIDE SEQUENCE [LARGE SCALE GENOMIC DNA]</scope>
    <source>
        <strain evidence="2 3">YJ-S3-2</strain>
    </source>
</reference>
<protein>
    <recommendedName>
        <fullName evidence="4">LPXTG cell wall anchor domain-containing protein</fullName>
    </recommendedName>
</protein>
<evidence type="ECO:0000256" key="1">
    <source>
        <dbReference type="SAM" id="Phobius"/>
    </source>
</evidence>
<sequence length="73" mass="7995">MDNPKKVVTEEPRKSLIVLFLSAVFSIIVGIVALMAPGAENTDMAENVGWVMILVGLGALVFYIIGRKEQHRP</sequence>
<gene>
    <name evidence="2" type="ORF">EZI54_12095</name>
</gene>
<comment type="caution">
    <text evidence="2">The sequence shown here is derived from an EMBL/GenBank/DDBJ whole genome shotgun (WGS) entry which is preliminary data.</text>
</comment>
<dbReference type="Proteomes" id="UP000313645">
    <property type="component" value="Unassembled WGS sequence"/>
</dbReference>
<keyword evidence="1" id="KW-0472">Membrane</keyword>
<evidence type="ECO:0008006" key="4">
    <source>
        <dbReference type="Google" id="ProtNLM"/>
    </source>
</evidence>
<keyword evidence="1" id="KW-0812">Transmembrane</keyword>